<sequence>MFFSDINWYFARLKEFNLDDGYANIGSCDILFYCHDANRGVNLNGQAYSPLIDSLKDRFDAQGYVCQTIAQPWSVLIGDLAYGRPIAINRRYFFAKMLKSVFLFMRIKDPVVRLFESIFVKSNPKLIITIGCGDEFCEAARNLGFLHMELLHGIGYTSIPWKWDEKPKKNLPQGVISLDPVSTKTFSDLSKHGVLIKEIQHPFLSRFQGNMSHDIPAEWLPVAREKKYKKEVLVSLQWGYLAGVDEFPFFKGLLSNGLFYEELAEVVKKTADTVLWRFRFHPVQYRQYGKYRGIFEFIENFTSENDNCEWKEATYIPLPSLLLRCSGHITMSSMTSYEAAYLGVPTLALDPSLEVGGIYEDVFHDLVQNGYLTKSRPSVAAIYNWLCKAERKEFLLKNLSCNEELDLERLIELGLSGSLGVN</sequence>
<gene>
    <name evidence="1" type="ORF">NJF43_18340</name>
</gene>
<reference evidence="1" key="1">
    <citation type="submission" date="2022-06" db="EMBL/GenBank/DDBJ databases">
        <title>Detection of beta-lactamases in bacteria of animal origin.</title>
        <authorList>
            <person name="Mlynarcik P."/>
            <person name="Zdarska V."/>
            <person name="Chudobova H."/>
            <person name="Prochazkova P."/>
            <person name="Hricova K."/>
            <person name="Mezerova K."/>
            <person name="Bardon J."/>
            <person name="Dolejska M."/>
            <person name="Sukkar I."/>
            <person name="Kolar M."/>
        </authorList>
    </citation>
    <scope>NUCLEOTIDE SEQUENCE</scope>
    <source>
        <strain evidence="1">S 300-3</strain>
    </source>
</reference>
<accession>A0AA42BFY6</accession>
<proteinExistence type="predicted"/>
<dbReference type="RefSeq" id="WP_253164540.1">
    <property type="nucleotide sequence ID" value="NZ_JAMYBS010000031.1"/>
</dbReference>
<dbReference type="Proteomes" id="UP001165292">
    <property type="component" value="Unassembled WGS sequence"/>
</dbReference>
<name>A0AA42BFY6_9GAMM</name>
<evidence type="ECO:0000313" key="2">
    <source>
        <dbReference type="Proteomes" id="UP001165292"/>
    </source>
</evidence>
<dbReference type="EMBL" id="JAMYBS010000031">
    <property type="protein sequence ID" value="MCO7546714.1"/>
    <property type="molecule type" value="Genomic_DNA"/>
</dbReference>
<dbReference type="AlphaFoldDB" id="A0AA42BFY6"/>
<organism evidence="1 2">
    <name type="scientific">Stutzerimonas nitrititolerans</name>
    <dbReference type="NCBI Taxonomy" id="2482751"/>
    <lineage>
        <taxon>Bacteria</taxon>
        <taxon>Pseudomonadati</taxon>
        <taxon>Pseudomonadota</taxon>
        <taxon>Gammaproteobacteria</taxon>
        <taxon>Pseudomonadales</taxon>
        <taxon>Pseudomonadaceae</taxon>
        <taxon>Stutzerimonas</taxon>
    </lineage>
</organism>
<protein>
    <submittedName>
        <fullName evidence="1">Uncharacterized protein</fullName>
    </submittedName>
</protein>
<dbReference type="SUPFAM" id="SSF53756">
    <property type="entry name" value="UDP-Glycosyltransferase/glycogen phosphorylase"/>
    <property type="match status" value="1"/>
</dbReference>
<evidence type="ECO:0000313" key="1">
    <source>
        <dbReference type="EMBL" id="MCO7546714.1"/>
    </source>
</evidence>
<comment type="caution">
    <text evidence="1">The sequence shown here is derived from an EMBL/GenBank/DDBJ whole genome shotgun (WGS) entry which is preliminary data.</text>
</comment>